<dbReference type="InterPro" id="IPR036388">
    <property type="entry name" value="WH-like_DNA-bd_sf"/>
</dbReference>
<dbReference type="CDD" id="cd06171">
    <property type="entry name" value="Sigma70_r4"/>
    <property type="match status" value="1"/>
</dbReference>
<dbReference type="PANTHER" id="PTHR43133:SF25">
    <property type="entry name" value="RNA POLYMERASE SIGMA FACTOR RFAY-RELATED"/>
    <property type="match status" value="1"/>
</dbReference>
<dbReference type="PANTHER" id="PTHR43133">
    <property type="entry name" value="RNA POLYMERASE ECF-TYPE SIGMA FACTO"/>
    <property type="match status" value="1"/>
</dbReference>
<keyword evidence="2" id="KW-0805">Transcription regulation</keyword>
<evidence type="ECO:0000256" key="2">
    <source>
        <dbReference type="ARBA" id="ARBA00023015"/>
    </source>
</evidence>
<gene>
    <name evidence="7" type="ORF">K9D25_04920</name>
</gene>
<dbReference type="InterPro" id="IPR013324">
    <property type="entry name" value="RNA_pol_sigma_r3/r4-like"/>
</dbReference>
<evidence type="ECO:0000256" key="1">
    <source>
        <dbReference type="ARBA" id="ARBA00010641"/>
    </source>
</evidence>
<dbReference type="SUPFAM" id="SSF88659">
    <property type="entry name" value="Sigma3 and sigma4 domains of RNA polymerase sigma factors"/>
    <property type="match status" value="1"/>
</dbReference>
<dbReference type="KEGG" id="apol:K9D25_04920"/>
<sequence>MKRDETSFDVPAQLGVMRRYARSLTRDDVEAEDLVHDALVRAYERRGSFDAERATPGKTERGPAPRGAALRGWLLSVLHNVFIDRRRSRAAEARREADNLDLAETSAAPAQEHRLRLAQVRDAFMALPEEQRAALHLVAIEGLGYAEAAATLGIPQGTLMSRLSRARATLRAIEEGGAGEGPARLRIVGGTDDPTR</sequence>
<dbReference type="InterPro" id="IPR013249">
    <property type="entry name" value="RNA_pol_sigma70_r4_t2"/>
</dbReference>
<feature type="domain" description="RNA polymerase sigma-70 region 2" evidence="5">
    <location>
        <begin position="17"/>
        <end position="54"/>
    </location>
</feature>
<dbReference type="Gene3D" id="1.10.10.10">
    <property type="entry name" value="Winged helix-like DNA-binding domain superfamily/Winged helix DNA-binding domain"/>
    <property type="match status" value="1"/>
</dbReference>
<keyword evidence="4" id="KW-0804">Transcription</keyword>
<proteinExistence type="inferred from homology"/>
<accession>A0A9E7A774</accession>
<dbReference type="GO" id="GO:0003677">
    <property type="term" value="F:DNA binding"/>
    <property type="evidence" value="ECO:0007669"/>
    <property type="project" value="InterPro"/>
</dbReference>
<name>A0A9E7A774_9HYPH</name>
<dbReference type="InterPro" id="IPR014284">
    <property type="entry name" value="RNA_pol_sigma-70_dom"/>
</dbReference>
<feature type="domain" description="RNA polymerase sigma factor 70 region 4 type 2" evidence="6">
    <location>
        <begin position="118"/>
        <end position="170"/>
    </location>
</feature>
<dbReference type="GO" id="GO:0006352">
    <property type="term" value="P:DNA-templated transcription initiation"/>
    <property type="evidence" value="ECO:0007669"/>
    <property type="project" value="InterPro"/>
</dbReference>
<dbReference type="InterPro" id="IPR007627">
    <property type="entry name" value="RNA_pol_sigma70_r2"/>
</dbReference>
<dbReference type="NCBIfam" id="NF009164">
    <property type="entry name" value="PRK12511.1"/>
    <property type="match status" value="1"/>
</dbReference>
<reference evidence="7" key="1">
    <citation type="submission" date="2021-09" db="EMBL/GenBank/DDBJ databases">
        <title>Network and meta-omics reveal the key degrader and cooperation patterns in an efficient 1,4-dioxane-degrading microbial community.</title>
        <authorList>
            <person name="Dai C."/>
        </authorList>
    </citation>
    <scope>NUCLEOTIDE SEQUENCE</scope>
    <source>
        <strain evidence="7">ZM13</strain>
    </source>
</reference>
<dbReference type="InterPro" id="IPR039425">
    <property type="entry name" value="RNA_pol_sigma-70-like"/>
</dbReference>
<dbReference type="SUPFAM" id="SSF88946">
    <property type="entry name" value="Sigma2 domain of RNA polymerase sigma factors"/>
    <property type="match status" value="1"/>
</dbReference>
<comment type="similarity">
    <text evidence="1">Belongs to the sigma-70 factor family. ECF subfamily.</text>
</comment>
<evidence type="ECO:0000259" key="6">
    <source>
        <dbReference type="Pfam" id="PF08281"/>
    </source>
</evidence>
<dbReference type="InterPro" id="IPR013325">
    <property type="entry name" value="RNA_pol_sigma_r2"/>
</dbReference>
<keyword evidence="3" id="KW-0731">Sigma factor</keyword>
<evidence type="ECO:0000256" key="3">
    <source>
        <dbReference type="ARBA" id="ARBA00023082"/>
    </source>
</evidence>
<dbReference type="EMBL" id="CP083239">
    <property type="protein sequence ID" value="UOK72064.1"/>
    <property type="molecule type" value="Genomic_DNA"/>
</dbReference>
<evidence type="ECO:0000259" key="5">
    <source>
        <dbReference type="Pfam" id="PF04542"/>
    </source>
</evidence>
<evidence type="ECO:0000313" key="8">
    <source>
        <dbReference type="Proteomes" id="UP000831684"/>
    </source>
</evidence>
<evidence type="ECO:0000256" key="4">
    <source>
        <dbReference type="ARBA" id="ARBA00023163"/>
    </source>
</evidence>
<dbReference type="Pfam" id="PF08281">
    <property type="entry name" value="Sigma70_r4_2"/>
    <property type="match status" value="1"/>
</dbReference>
<protein>
    <submittedName>
        <fullName evidence="7">Sigma-70 family RNA polymerase sigma factor</fullName>
    </submittedName>
</protein>
<dbReference type="Pfam" id="PF04542">
    <property type="entry name" value="Sigma70_r2"/>
    <property type="match status" value="1"/>
</dbReference>
<dbReference type="RefSeq" id="WP_244379861.1">
    <property type="nucleotide sequence ID" value="NZ_CP083239.1"/>
</dbReference>
<dbReference type="GO" id="GO:0016987">
    <property type="term" value="F:sigma factor activity"/>
    <property type="evidence" value="ECO:0007669"/>
    <property type="project" value="UniProtKB-KW"/>
</dbReference>
<dbReference type="NCBIfam" id="TIGR02937">
    <property type="entry name" value="sigma70-ECF"/>
    <property type="match status" value="1"/>
</dbReference>
<evidence type="ECO:0000313" key="7">
    <source>
        <dbReference type="EMBL" id="UOK72064.1"/>
    </source>
</evidence>
<dbReference type="Gene3D" id="1.10.1740.10">
    <property type="match status" value="1"/>
</dbReference>
<organism evidence="7 8">
    <name type="scientific">Ancylobacter polymorphus</name>
    <dbReference type="NCBI Taxonomy" id="223390"/>
    <lineage>
        <taxon>Bacteria</taxon>
        <taxon>Pseudomonadati</taxon>
        <taxon>Pseudomonadota</taxon>
        <taxon>Alphaproteobacteria</taxon>
        <taxon>Hyphomicrobiales</taxon>
        <taxon>Xanthobacteraceae</taxon>
        <taxon>Ancylobacter</taxon>
    </lineage>
</organism>
<dbReference type="AlphaFoldDB" id="A0A9E7A774"/>
<dbReference type="Proteomes" id="UP000831684">
    <property type="component" value="Chromosome"/>
</dbReference>